<dbReference type="OrthoDB" id="2912497at2"/>
<dbReference type="Proteomes" id="UP000239663">
    <property type="component" value="Unassembled WGS sequence"/>
</dbReference>
<organism evidence="3 4">
    <name type="scientific">Pradoshia eiseniae</name>
    <dbReference type="NCBI Taxonomy" id="2064768"/>
    <lineage>
        <taxon>Bacteria</taxon>
        <taxon>Bacillati</taxon>
        <taxon>Bacillota</taxon>
        <taxon>Bacilli</taxon>
        <taxon>Bacillales</taxon>
        <taxon>Bacillaceae</taxon>
        <taxon>Pradoshia</taxon>
    </lineage>
</organism>
<dbReference type="Pfam" id="PF03413">
    <property type="entry name" value="PepSY"/>
    <property type="match status" value="1"/>
</dbReference>
<dbReference type="Gene3D" id="3.10.450.40">
    <property type="match status" value="1"/>
</dbReference>
<dbReference type="EMBL" id="PKOZ01000008">
    <property type="protein sequence ID" value="PQD94716.1"/>
    <property type="molecule type" value="Genomic_DNA"/>
</dbReference>
<dbReference type="AlphaFoldDB" id="A0A2S7MY71"/>
<sequence length="109" mass="12048">MQEKIKSRKKVIIMAASSIIALGIIAVGGYIGLGYYYASQNNNYTESQAKEIALSHVDGEILTITKEIDIEDNPTDSEYEYEIEVKTADNLLQEVAISSRTGTIDLDDE</sequence>
<dbReference type="InterPro" id="IPR025711">
    <property type="entry name" value="PepSY"/>
</dbReference>
<evidence type="ECO:0000313" key="4">
    <source>
        <dbReference type="Proteomes" id="UP000239663"/>
    </source>
</evidence>
<protein>
    <recommendedName>
        <fullName evidence="2">PepSY domain-containing protein</fullName>
    </recommendedName>
</protein>
<reference evidence="3 4" key="1">
    <citation type="submission" date="2017-12" db="EMBL/GenBank/DDBJ databases">
        <title>Taxonomic description and draft genome of Pradoshia cofamensis Gen. nov., sp. nov., a thermotolerant bacillale isolated from anterior gut of earthworm Eisenia fetida.</title>
        <authorList>
            <person name="Saha T."/>
            <person name="Chakraborty R."/>
        </authorList>
    </citation>
    <scope>NUCLEOTIDE SEQUENCE [LARGE SCALE GENOMIC DNA]</scope>
    <source>
        <strain evidence="3 4">EAG3</strain>
    </source>
</reference>
<keyword evidence="4" id="KW-1185">Reference proteome</keyword>
<evidence type="ECO:0000259" key="2">
    <source>
        <dbReference type="Pfam" id="PF03413"/>
    </source>
</evidence>
<keyword evidence="1" id="KW-1133">Transmembrane helix</keyword>
<gene>
    <name evidence="3" type="ORF">CYL18_13170</name>
</gene>
<name>A0A2S7MY71_9BACI</name>
<proteinExistence type="predicted"/>
<accession>A0A2S7MY71</accession>
<comment type="caution">
    <text evidence="3">The sequence shown here is derived from an EMBL/GenBank/DDBJ whole genome shotgun (WGS) entry which is preliminary data.</text>
</comment>
<feature type="transmembrane region" description="Helical" evidence="1">
    <location>
        <begin position="12"/>
        <end position="38"/>
    </location>
</feature>
<keyword evidence="1" id="KW-0812">Transmembrane</keyword>
<feature type="domain" description="PepSY" evidence="2">
    <location>
        <begin position="44"/>
        <end position="104"/>
    </location>
</feature>
<evidence type="ECO:0000256" key="1">
    <source>
        <dbReference type="SAM" id="Phobius"/>
    </source>
</evidence>
<evidence type="ECO:0000313" key="3">
    <source>
        <dbReference type="EMBL" id="PQD94716.1"/>
    </source>
</evidence>
<keyword evidence="1" id="KW-0472">Membrane</keyword>